<keyword evidence="2" id="KW-0813">Transport</keyword>
<dbReference type="InterPro" id="IPR038770">
    <property type="entry name" value="Na+/solute_symporter_sf"/>
</dbReference>
<evidence type="ECO:0000256" key="3">
    <source>
        <dbReference type="ARBA" id="ARBA00022449"/>
    </source>
</evidence>
<feature type="transmembrane region" description="Helical" evidence="10">
    <location>
        <begin position="296"/>
        <end position="317"/>
    </location>
</feature>
<dbReference type="SUPFAM" id="SSF51735">
    <property type="entry name" value="NAD(P)-binding Rossmann-fold domains"/>
    <property type="match status" value="1"/>
</dbReference>
<dbReference type="GO" id="GO:0015297">
    <property type="term" value="F:antiporter activity"/>
    <property type="evidence" value="ECO:0007669"/>
    <property type="project" value="UniProtKB-KW"/>
</dbReference>
<feature type="transmembrane region" description="Helical" evidence="10">
    <location>
        <begin position="115"/>
        <end position="135"/>
    </location>
</feature>
<dbReference type="GO" id="GO:0006813">
    <property type="term" value="P:potassium ion transport"/>
    <property type="evidence" value="ECO:0007669"/>
    <property type="project" value="UniProtKB-KW"/>
</dbReference>
<comment type="caution">
    <text evidence="13">The sequence shown here is derived from an EMBL/GenBank/DDBJ whole genome shotgun (WGS) entry which is preliminary data.</text>
</comment>
<feature type="transmembrane region" description="Helical" evidence="10">
    <location>
        <begin position="155"/>
        <end position="173"/>
    </location>
</feature>
<evidence type="ECO:0000259" key="12">
    <source>
        <dbReference type="Pfam" id="PF02254"/>
    </source>
</evidence>
<evidence type="ECO:0000256" key="6">
    <source>
        <dbReference type="ARBA" id="ARBA00022958"/>
    </source>
</evidence>
<keyword evidence="9 10" id="KW-0472">Membrane</keyword>
<dbReference type="AlphaFoldDB" id="A0A9X4IUD1"/>
<evidence type="ECO:0000256" key="9">
    <source>
        <dbReference type="ARBA" id="ARBA00023136"/>
    </source>
</evidence>
<evidence type="ECO:0000256" key="4">
    <source>
        <dbReference type="ARBA" id="ARBA00022538"/>
    </source>
</evidence>
<keyword evidence="5 10" id="KW-0812">Transmembrane</keyword>
<accession>A0A9X4IUD1</accession>
<evidence type="ECO:0000256" key="10">
    <source>
        <dbReference type="SAM" id="Phobius"/>
    </source>
</evidence>
<evidence type="ECO:0000313" key="13">
    <source>
        <dbReference type="EMBL" id="MDE1244018.1"/>
    </source>
</evidence>
<keyword evidence="6" id="KW-0630">Potassium</keyword>
<dbReference type="GO" id="GO:0005886">
    <property type="term" value="C:plasma membrane"/>
    <property type="evidence" value="ECO:0007669"/>
    <property type="project" value="TreeGrafter"/>
</dbReference>
<dbReference type="InterPro" id="IPR006153">
    <property type="entry name" value="Cation/H_exchanger_TM"/>
</dbReference>
<evidence type="ECO:0000256" key="8">
    <source>
        <dbReference type="ARBA" id="ARBA00023065"/>
    </source>
</evidence>
<feature type="transmembrane region" description="Helical" evidence="10">
    <location>
        <begin position="55"/>
        <end position="75"/>
    </location>
</feature>
<feature type="transmembrane region" description="Helical" evidence="10">
    <location>
        <begin position="219"/>
        <end position="237"/>
    </location>
</feature>
<gene>
    <name evidence="13" type="ORF">L9W94_18125</name>
</gene>
<name>A0A9X4IUD1_9VIBR</name>
<dbReference type="Pfam" id="PF02254">
    <property type="entry name" value="TrkA_N"/>
    <property type="match status" value="1"/>
</dbReference>
<dbReference type="PANTHER" id="PTHR46157">
    <property type="entry name" value="K(+) EFFLUX ANTIPORTER 3, CHLOROPLASTIC"/>
    <property type="match status" value="1"/>
</dbReference>
<feature type="transmembrane region" description="Helical" evidence="10">
    <location>
        <begin position="358"/>
        <end position="378"/>
    </location>
</feature>
<evidence type="ECO:0000256" key="5">
    <source>
        <dbReference type="ARBA" id="ARBA00022692"/>
    </source>
</evidence>
<keyword evidence="7 10" id="KW-1133">Transmembrane helix</keyword>
<keyword evidence="3" id="KW-0050">Antiport</keyword>
<feature type="domain" description="RCK N-terminal" evidence="12">
    <location>
        <begin position="403"/>
        <end position="513"/>
    </location>
</feature>
<dbReference type="RefSeq" id="WP_274683856.1">
    <property type="nucleotide sequence ID" value="NZ_JAKNBA010000050.1"/>
</dbReference>
<comment type="subcellular location">
    <subcellularLocation>
        <location evidence="1">Membrane</location>
        <topology evidence="1">Multi-pass membrane protein</topology>
    </subcellularLocation>
</comment>
<sequence length="560" mass="60989">MDSYLLPAITALSIITLSIIVFSRLGVGTIVGFIVAGIFLGPNTPGPIAANNIELIQSIADFGIVLFLFTLGLGMKPRQLWDMKKTIAIQGIGQVFITSAMFSFFGTLLGLTWEVGFVIGAIFSQSSTAVVMTLLQEKNQLNTAYGKNIFSNLMAQDMSVVPVMALIPILAHQNNVSGYSLTTNTLIVAGFLVAIIVLARYILPFFLKICAANDNKYGFALSLFLMILLTVWLSNYAGMSETLGAFLFGMLLSTSDFKLMLEDVVSPLKSVLMSLFFFAVGMSIQLDVFFNDLGYVLLWLSAVLIVKTAVLILLALIDGKELSVSIKSGFALNQVGEFAFVLFGIATTSGLLDSNSAAIGFIIISISMIITPTMNGLGDRIVSKYLLREDGSKINNTSAYELVIVGLDEVGFLISLLAERANISYIAFDNDYESVKGGKALGLNAHYGDILKRSIQDKAQLSEAKAAFITVTSPTVLKNMALRLTKYQNLDIYARTNTREDEVFLKNNGVKYAGSIYVESTLQRGRELLSNFGFSEQDSTTLIDAIKNEMNKNGCERIKQ</sequence>
<proteinExistence type="predicted"/>
<organism evidence="13 14">
    <name type="scientific">Vibrio aestuarianus</name>
    <dbReference type="NCBI Taxonomy" id="28171"/>
    <lineage>
        <taxon>Bacteria</taxon>
        <taxon>Pseudomonadati</taxon>
        <taxon>Pseudomonadota</taxon>
        <taxon>Gammaproteobacteria</taxon>
        <taxon>Vibrionales</taxon>
        <taxon>Vibrionaceae</taxon>
        <taxon>Vibrio</taxon>
    </lineage>
</organism>
<reference evidence="13" key="1">
    <citation type="submission" date="2022-02" db="EMBL/GenBank/DDBJ databases">
        <title>Emergence and expansion in Europe of a Vibrio aestuarianus clonal complex pathogenic for oysters.</title>
        <authorList>
            <person name="Mesnil A."/>
            <person name="Travers M.-A."/>
        </authorList>
    </citation>
    <scope>NUCLEOTIDE SEQUENCE</scope>
    <source>
        <strain evidence="13">19_064_11T1</strain>
    </source>
</reference>
<evidence type="ECO:0000256" key="7">
    <source>
        <dbReference type="ARBA" id="ARBA00022989"/>
    </source>
</evidence>
<feature type="transmembrane region" description="Helical" evidence="10">
    <location>
        <begin position="12"/>
        <end position="40"/>
    </location>
</feature>
<dbReference type="PANTHER" id="PTHR46157:SF4">
    <property type="entry name" value="K(+) EFFLUX ANTIPORTER 3, CHLOROPLASTIC"/>
    <property type="match status" value="1"/>
</dbReference>
<dbReference type="Pfam" id="PF00999">
    <property type="entry name" value="Na_H_Exchanger"/>
    <property type="match status" value="1"/>
</dbReference>
<dbReference type="GO" id="GO:1902600">
    <property type="term" value="P:proton transmembrane transport"/>
    <property type="evidence" value="ECO:0007669"/>
    <property type="project" value="InterPro"/>
</dbReference>
<dbReference type="InterPro" id="IPR036291">
    <property type="entry name" value="NAD(P)-bd_dom_sf"/>
</dbReference>
<feature type="transmembrane region" description="Helical" evidence="10">
    <location>
        <begin position="329"/>
        <end position="352"/>
    </location>
</feature>
<keyword evidence="4" id="KW-0633">Potassium transport</keyword>
<dbReference type="Proteomes" id="UP001140979">
    <property type="component" value="Unassembled WGS sequence"/>
</dbReference>
<dbReference type="Gene3D" id="3.40.50.720">
    <property type="entry name" value="NAD(P)-binding Rossmann-like Domain"/>
    <property type="match status" value="1"/>
</dbReference>
<evidence type="ECO:0000313" key="14">
    <source>
        <dbReference type="Proteomes" id="UP001140979"/>
    </source>
</evidence>
<evidence type="ECO:0000256" key="2">
    <source>
        <dbReference type="ARBA" id="ARBA00022448"/>
    </source>
</evidence>
<protein>
    <submittedName>
        <fullName evidence="13">Cation:proton antiporter</fullName>
    </submittedName>
</protein>
<dbReference type="Gene3D" id="1.20.1530.20">
    <property type="match status" value="1"/>
</dbReference>
<evidence type="ECO:0000256" key="1">
    <source>
        <dbReference type="ARBA" id="ARBA00004141"/>
    </source>
</evidence>
<evidence type="ECO:0000259" key="11">
    <source>
        <dbReference type="Pfam" id="PF00999"/>
    </source>
</evidence>
<dbReference type="InterPro" id="IPR003148">
    <property type="entry name" value="RCK_N"/>
</dbReference>
<keyword evidence="8" id="KW-0406">Ion transport</keyword>
<dbReference type="EMBL" id="JAKNBA010000050">
    <property type="protein sequence ID" value="MDE1244018.1"/>
    <property type="molecule type" value="Genomic_DNA"/>
</dbReference>
<feature type="transmembrane region" description="Helical" evidence="10">
    <location>
        <begin position="87"/>
        <end position="109"/>
    </location>
</feature>
<feature type="transmembrane region" description="Helical" evidence="10">
    <location>
        <begin position="185"/>
        <end position="207"/>
    </location>
</feature>
<feature type="domain" description="Cation/H+ exchanger transmembrane" evidence="11">
    <location>
        <begin position="14"/>
        <end position="374"/>
    </location>
</feature>